<keyword evidence="3" id="KW-1185">Reference proteome</keyword>
<dbReference type="Proteomes" id="UP000662074">
    <property type="component" value="Unassembled WGS sequence"/>
</dbReference>
<gene>
    <name evidence="2" type="ORF">GCM10011425_23380</name>
</gene>
<dbReference type="EMBL" id="BMDO01000006">
    <property type="protein sequence ID" value="GGI51126.1"/>
    <property type="molecule type" value="Genomic_DNA"/>
</dbReference>
<accession>A0A917N1Q4</accession>
<organism evidence="2 3">
    <name type="scientific">Mucilaginibacter galii</name>
    <dbReference type="NCBI Taxonomy" id="2005073"/>
    <lineage>
        <taxon>Bacteria</taxon>
        <taxon>Pseudomonadati</taxon>
        <taxon>Bacteroidota</taxon>
        <taxon>Sphingobacteriia</taxon>
        <taxon>Sphingobacteriales</taxon>
        <taxon>Sphingobacteriaceae</taxon>
        <taxon>Mucilaginibacter</taxon>
    </lineage>
</organism>
<dbReference type="AlphaFoldDB" id="A0A917N1Q4"/>
<name>A0A917N1Q4_9SPHI</name>
<dbReference type="PANTHER" id="PTHR15629:SF2">
    <property type="entry name" value="SH3 DOMAIN-CONTAINING YSC84-LIKE PROTEIN 1"/>
    <property type="match status" value="1"/>
</dbReference>
<dbReference type="InterPro" id="IPR051702">
    <property type="entry name" value="SH3_domain_YSC84-like"/>
</dbReference>
<evidence type="ECO:0000313" key="2">
    <source>
        <dbReference type="EMBL" id="GGI51126.1"/>
    </source>
</evidence>
<dbReference type="GO" id="GO:0035091">
    <property type="term" value="F:phosphatidylinositol binding"/>
    <property type="evidence" value="ECO:0007669"/>
    <property type="project" value="TreeGrafter"/>
</dbReference>
<feature type="domain" description="Ysc84 actin-binding" evidence="1">
    <location>
        <begin position="110"/>
        <end position="231"/>
    </location>
</feature>
<evidence type="ECO:0000259" key="1">
    <source>
        <dbReference type="Pfam" id="PF04366"/>
    </source>
</evidence>
<reference evidence="2" key="1">
    <citation type="journal article" date="2014" name="Int. J. Syst. Evol. Microbiol.">
        <title>Complete genome sequence of Corynebacterium casei LMG S-19264T (=DSM 44701T), isolated from a smear-ripened cheese.</title>
        <authorList>
            <consortium name="US DOE Joint Genome Institute (JGI-PGF)"/>
            <person name="Walter F."/>
            <person name="Albersmeier A."/>
            <person name="Kalinowski J."/>
            <person name="Ruckert C."/>
        </authorList>
    </citation>
    <scope>NUCLEOTIDE SEQUENCE</scope>
    <source>
        <strain evidence="2">CCM 8711</strain>
    </source>
</reference>
<sequence length="233" mass="24517">MNSIQQKSMTMKMLKLLSVPALMSVMLILVSATELSKETERLQNATKVVTTFANSDESIPQELLKQSEGLVIIPKMINAGFGIGGKRGKGVAVVKLPDGSWSNPVFITLTGGSFGFQIGVQSVDLVLVFKHKGVLTKVKNGDFTIGGDISAAAGPVGRSSTASTDHTLEAEVYSYSRSRGLFAGISVNGSNLAIDKSANANFYGSNTTSHEIFETGKSSSAPVVELKSALKGL</sequence>
<dbReference type="CDD" id="cd11524">
    <property type="entry name" value="SYLF"/>
    <property type="match status" value="1"/>
</dbReference>
<reference evidence="2" key="2">
    <citation type="submission" date="2020-09" db="EMBL/GenBank/DDBJ databases">
        <authorList>
            <person name="Sun Q."/>
            <person name="Sedlacek I."/>
        </authorList>
    </citation>
    <scope>NUCLEOTIDE SEQUENCE</scope>
    <source>
        <strain evidence="2">CCM 8711</strain>
    </source>
</reference>
<comment type="caution">
    <text evidence="2">The sequence shown here is derived from an EMBL/GenBank/DDBJ whole genome shotgun (WGS) entry which is preliminary data.</text>
</comment>
<proteinExistence type="predicted"/>
<protein>
    <recommendedName>
        <fullName evidence="1">Ysc84 actin-binding domain-containing protein</fullName>
    </recommendedName>
</protein>
<dbReference type="InterPro" id="IPR007461">
    <property type="entry name" value="Ysc84_actin-binding"/>
</dbReference>
<dbReference type="Pfam" id="PF04366">
    <property type="entry name" value="Ysc84"/>
    <property type="match status" value="1"/>
</dbReference>
<dbReference type="PANTHER" id="PTHR15629">
    <property type="entry name" value="SH3YL1 PROTEIN"/>
    <property type="match status" value="1"/>
</dbReference>
<evidence type="ECO:0000313" key="3">
    <source>
        <dbReference type="Proteomes" id="UP000662074"/>
    </source>
</evidence>